<keyword evidence="3" id="KW-0349">Heme</keyword>
<evidence type="ECO:0000313" key="7">
    <source>
        <dbReference type="Proteomes" id="UP000186309"/>
    </source>
</evidence>
<dbReference type="Pfam" id="PF07583">
    <property type="entry name" value="PSCyt2"/>
    <property type="match status" value="1"/>
</dbReference>
<keyword evidence="1 3" id="KW-0479">Metal-binding</keyword>
<dbReference type="Pfam" id="PF07635">
    <property type="entry name" value="PSCyt1"/>
    <property type="match status" value="1"/>
</dbReference>
<reference evidence="7" key="1">
    <citation type="submission" date="2016-12" db="EMBL/GenBank/DDBJ databases">
        <title>Comparative genomics of four Isosphaeraceae planctomycetes: a common pool of plasmids and glycoside hydrolase genes.</title>
        <authorList>
            <person name="Ivanova A."/>
        </authorList>
    </citation>
    <scope>NUCLEOTIDE SEQUENCE [LARGE SCALE GENOMIC DNA]</scope>
    <source>
        <strain evidence="7">PX4</strain>
    </source>
</reference>
<evidence type="ECO:0000256" key="2">
    <source>
        <dbReference type="ARBA" id="ARBA00023004"/>
    </source>
</evidence>
<dbReference type="InterPro" id="IPR022655">
    <property type="entry name" value="DUF1553"/>
</dbReference>
<dbReference type="PANTHER" id="PTHR35889">
    <property type="entry name" value="CYCLOINULO-OLIGOSACCHARIDE FRUCTANOTRANSFERASE-RELATED"/>
    <property type="match status" value="1"/>
</dbReference>
<name>A0A1U7CIR8_9BACT</name>
<dbReference type="GO" id="GO:0009055">
    <property type="term" value="F:electron transfer activity"/>
    <property type="evidence" value="ECO:0007669"/>
    <property type="project" value="InterPro"/>
</dbReference>
<evidence type="ECO:0000256" key="1">
    <source>
        <dbReference type="ARBA" id="ARBA00022723"/>
    </source>
</evidence>
<dbReference type="PROSITE" id="PS51007">
    <property type="entry name" value="CYTC"/>
    <property type="match status" value="1"/>
</dbReference>
<dbReference type="InterPro" id="IPR009056">
    <property type="entry name" value="Cyt_c-like_dom"/>
</dbReference>
<dbReference type="Pfam" id="PF07587">
    <property type="entry name" value="PSD1"/>
    <property type="match status" value="1"/>
</dbReference>
<accession>A0A1U7CIR8</accession>
<dbReference type="AlphaFoldDB" id="A0A1U7CIR8"/>
<keyword evidence="2 3" id="KW-0408">Iron</keyword>
<keyword evidence="7" id="KW-1185">Reference proteome</keyword>
<sequence length="810" mass="88856">MPTTERRTAWLLTWIGLGLMSLAASRAVGDEASSLSLEREAMALLKARCVKCHGPIKPKGGLNLSSPRALARGGESGPAIEPGTLENSALWEQTEAGEMPPKPEEPLSADERAVLRRWIEGGAPGLPSAAEIEKTPPGADHWAFAPLKPSEPPAVKHADWLRNPIDRFILATLEGRGLALSPEADRATLARRLTLDLTGLPPTIEEVEGFIADRRPDAYERLVDRLLASPHYGERWGKFWLDAAGYVESNGYFSADSERPLAWKYRDYIVRAFNADRPLDQIVREQLAGDELSGYKPGMEITPEIIDQLVATHFLRNAQDGTGESDGNADEVRADKVAVLDGAVQIIGSSLLGMTFQCAKCHDHKFEPFTQKEYYQLHAILYPAFHVDKWVKPNDRTVDAATADVVAPWQAHELTIDAEVARLKREHAPRDKDSPAEKEARKKALDEAVKAAEARRRPHPGKIAWVADLPGESPPAPLLIRGDPSHPGEPVGPGGPAFLSDPDDPFEPRPTARNGTGRRTAFAQWLTKPGSRPSALLARILVNRIWQNHFGVGLVATSDNLGYTGAPPTHPTLLEHLAAELVRSGWRAKGVHRLIVGSAVYRQSSAARPDVQKVDPENRLLGRFPTRRLDAEALRDAWLAVSGDLDTRLGGPSTPTRRTESGEVTPIASEGRELRRSVYLQTRRTQVASLLEVFDAPSIVAACTRRASATIPLQSLSLLNSEFVVDRARRLAERLDRECGPDAAPEARVDRAFLLCMSRGPTPEELAAAVDFLQAQPARYPGAANDEARRRTWVDFSQMLLASNAFLYVE</sequence>
<proteinExistence type="predicted"/>
<gene>
    <name evidence="6" type="ORF">BSF38_00247</name>
</gene>
<evidence type="ECO:0000256" key="4">
    <source>
        <dbReference type="SAM" id="MobiDB-lite"/>
    </source>
</evidence>
<dbReference type="GO" id="GO:0020037">
    <property type="term" value="F:heme binding"/>
    <property type="evidence" value="ECO:0007669"/>
    <property type="project" value="InterPro"/>
</dbReference>
<evidence type="ECO:0000256" key="3">
    <source>
        <dbReference type="PROSITE-ProRule" id="PRU00433"/>
    </source>
</evidence>
<organism evidence="6 7">
    <name type="scientific">Paludisphaera borealis</name>
    <dbReference type="NCBI Taxonomy" id="1387353"/>
    <lineage>
        <taxon>Bacteria</taxon>
        <taxon>Pseudomonadati</taxon>
        <taxon>Planctomycetota</taxon>
        <taxon>Planctomycetia</taxon>
        <taxon>Isosphaerales</taxon>
        <taxon>Isosphaeraceae</taxon>
        <taxon>Paludisphaera</taxon>
    </lineage>
</organism>
<dbReference type="STRING" id="1387353.BSF38_00247"/>
<dbReference type="EMBL" id="CP019082">
    <property type="protein sequence ID" value="APW58840.1"/>
    <property type="molecule type" value="Genomic_DNA"/>
</dbReference>
<feature type="domain" description="Cytochrome c" evidence="5">
    <location>
        <begin position="24"/>
        <end position="123"/>
    </location>
</feature>
<dbReference type="PANTHER" id="PTHR35889:SF3">
    <property type="entry name" value="F-BOX DOMAIN-CONTAINING PROTEIN"/>
    <property type="match status" value="1"/>
</dbReference>
<evidence type="ECO:0000313" key="6">
    <source>
        <dbReference type="EMBL" id="APW58840.1"/>
    </source>
</evidence>
<dbReference type="KEGG" id="pbor:BSF38_00247"/>
<feature type="region of interest" description="Disordered" evidence="4">
    <location>
        <begin position="61"/>
        <end position="83"/>
    </location>
</feature>
<dbReference type="Proteomes" id="UP000186309">
    <property type="component" value="Chromosome"/>
</dbReference>
<feature type="region of interest" description="Disordered" evidence="4">
    <location>
        <begin position="425"/>
        <end position="457"/>
    </location>
</feature>
<dbReference type="InterPro" id="IPR011429">
    <property type="entry name" value="Cyt_c_Planctomycete-type"/>
</dbReference>
<protein>
    <recommendedName>
        <fullName evidence="5">Cytochrome c domain-containing protein</fullName>
    </recommendedName>
</protein>
<dbReference type="GO" id="GO:0046872">
    <property type="term" value="F:metal ion binding"/>
    <property type="evidence" value="ECO:0007669"/>
    <property type="project" value="UniProtKB-KW"/>
</dbReference>
<feature type="compositionally biased region" description="Basic and acidic residues" evidence="4">
    <location>
        <begin position="425"/>
        <end position="455"/>
    </location>
</feature>
<dbReference type="InterPro" id="IPR011444">
    <property type="entry name" value="DUF1549"/>
</dbReference>
<feature type="region of interest" description="Disordered" evidence="4">
    <location>
        <begin position="481"/>
        <end position="516"/>
    </location>
</feature>
<evidence type="ECO:0000259" key="5">
    <source>
        <dbReference type="PROSITE" id="PS51007"/>
    </source>
</evidence>